<evidence type="ECO:0000259" key="2">
    <source>
        <dbReference type="Pfam" id="PF02517"/>
    </source>
</evidence>
<name>A0A844ZAN0_9SPHN</name>
<dbReference type="GO" id="GO:0004175">
    <property type="term" value="F:endopeptidase activity"/>
    <property type="evidence" value="ECO:0007669"/>
    <property type="project" value="UniProtKB-ARBA"/>
</dbReference>
<feature type="transmembrane region" description="Helical" evidence="1">
    <location>
        <begin position="56"/>
        <end position="75"/>
    </location>
</feature>
<dbReference type="RefSeq" id="WP_160614368.1">
    <property type="nucleotide sequence ID" value="NZ_JAUFQM010000001.1"/>
</dbReference>
<dbReference type="PANTHER" id="PTHR39430">
    <property type="entry name" value="MEMBRANE-ASSOCIATED PROTEASE-RELATED"/>
    <property type="match status" value="1"/>
</dbReference>
<comment type="caution">
    <text evidence="3">The sequence shown here is derived from an EMBL/GenBank/DDBJ whole genome shotgun (WGS) entry which is preliminary data.</text>
</comment>
<feature type="transmembrane region" description="Helical" evidence="1">
    <location>
        <begin position="130"/>
        <end position="148"/>
    </location>
</feature>
<accession>A0A844ZAN0</accession>
<dbReference type="GO" id="GO:0080120">
    <property type="term" value="P:CAAX-box protein maturation"/>
    <property type="evidence" value="ECO:0007669"/>
    <property type="project" value="UniProtKB-ARBA"/>
</dbReference>
<protein>
    <submittedName>
        <fullName evidence="3">CPBP family intramembrane metalloprotease</fullName>
    </submittedName>
</protein>
<dbReference type="InterPro" id="IPR003675">
    <property type="entry name" value="Rce1/LyrA-like_dom"/>
</dbReference>
<gene>
    <name evidence="3" type="ORF">GRI35_11985</name>
</gene>
<reference evidence="3 4" key="1">
    <citation type="submission" date="2019-12" db="EMBL/GenBank/DDBJ databases">
        <title>Genomic-based taxomic classification of the family Erythrobacteraceae.</title>
        <authorList>
            <person name="Xu L."/>
        </authorList>
    </citation>
    <scope>NUCLEOTIDE SEQUENCE [LARGE SCALE GENOMIC DNA]</scope>
    <source>
        <strain evidence="3 4">KCTC 42006</strain>
    </source>
</reference>
<dbReference type="PANTHER" id="PTHR39430:SF1">
    <property type="entry name" value="PROTEASE"/>
    <property type="match status" value="1"/>
</dbReference>
<dbReference type="EMBL" id="WTYZ01000001">
    <property type="protein sequence ID" value="MXO84087.1"/>
    <property type="molecule type" value="Genomic_DNA"/>
</dbReference>
<evidence type="ECO:0000313" key="4">
    <source>
        <dbReference type="Proteomes" id="UP000460290"/>
    </source>
</evidence>
<keyword evidence="1" id="KW-0812">Transmembrane</keyword>
<proteinExistence type="predicted"/>
<sequence length="295" mass="31127">MSNVQTASADTPLWKTVLDFPLVTMVVAGALFLLASVGTDYLFWKSELSFGETGDLVAGTLLPVLAGVLIYKLVIARMGKHKKDDMPAQGMFGDTLLGLGVGAAIFTTVVGIAAVLGVYRILGPGGSTDLLQIVLLAGVSAGVLEEILLRGIIFRWLEEFAGSLVALVISSALFGFGHAYNPNATLFSSIAIAIEAGILLGGAYMLTRSLWLAIGLHAGWNVTQSYIWGLPVSGFDFDGLVEGQLYGEDWLSGGLFGLEASVIALGVATAAGIWMVWQAAKQGNWVKPMWSRNDG</sequence>
<dbReference type="OrthoDB" id="193898at2"/>
<keyword evidence="4" id="KW-1185">Reference proteome</keyword>
<feature type="transmembrane region" description="Helical" evidence="1">
    <location>
        <begin position="160"/>
        <end position="180"/>
    </location>
</feature>
<dbReference type="GO" id="GO:0008237">
    <property type="term" value="F:metallopeptidase activity"/>
    <property type="evidence" value="ECO:0007669"/>
    <property type="project" value="UniProtKB-KW"/>
</dbReference>
<feature type="transmembrane region" description="Helical" evidence="1">
    <location>
        <begin position="210"/>
        <end position="230"/>
    </location>
</feature>
<feature type="domain" description="CAAX prenyl protease 2/Lysostaphin resistance protein A-like" evidence="2">
    <location>
        <begin position="131"/>
        <end position="222"/>
    </location>
</feature>
<dbReference type="Proteomes" id="UP000460290">
    <property type="component" value="Unassembled WGS sequence"/>
</dbReference>
<organism evidence="3 4">
    <name type="scientific">Pontixanthobacter aestiaquae</name>
    <dbReference type="NCBI Taxonomy" id="1509367"/>
    <lineage>
        <taxon>Bacteria</taxon>
        <taxon>Pseudomonadati</taxon>
        <taxon>Pseudomonadota</taxon>
        <taxon>Alphaproteobacteria</taxon>
        <taxon>Sphingomonadales</taxon>
        <taxon>Erythrobacteraceae</taxon>
        <taxon>Pontixanthobacter</taxon>
    </lineage>
</organism>
<evidence type="ECO:0000256" key="1">
    <source>
        <dbReference type="SAM" id="Phobius"/>
    </source>
</evidence>
<keyword evidence="3" id="KW-0645">Protease</keyword>
<dbReference type="AlphaFoldDB" id="A0A844ZAN0"/>
<feature type="transmembrane region" description="Helical" evidence="1">
    <location>
        <begin position="20"/>
        <end position="44"/>
    </location>
</feature>
<feature type="transmembrane region" description="Helical" evidence="1">
    <location>
        <begin position="186"/>
        <end position="203"/>
    </location>
</feature>
<keyword evidence="3" id="KW-0482">Metalloprotease</keyword>
<evidence type="ECO:0000313" key="3">
    <source>
        <dbReference type="EMBL" id="MXO84087.1"/>
    </source>
</evidence>
<keyword evidence="1" id="KW-0472">Membrane</keyword>
<feature type="transmembrane region" description="Helical" evidence="1">
    <location>
        <begin position="96"/>
        <end position="118"/>
    </location>
</feature>
<keyword evidence="3" id="KW-0378">Hydrolase</keyword>
<dbReference type="Pfam" id="PF02517">
    <property type="entry name" value="Rce1-like"/>
    <property type="match status" value="1"/>
</dbReference>
<feature type="transmembrane region" description="Helical" evidence="1">
    <location>
        <begin position="250"/>
        <end position="277"/>
    </location>
</feature>
<dbReference type="GO" id="GO:0006508">
    <property type="term" value="P:proteolysis"/>
    <property type="evidence" value="ECO:0007669"/>
    <property type="project" value="UniProtKB-KW"/>
</dbReference>
<keyword evidence="1" id="KW-1133">Transmembrane helix</keyword>